<keyword evidence="1" id="KW-0812">Transmembrane</keyword>
<geneLocation type="nucleomorph" evidence="2"/>
<evidence type="ECO:0000313" key="2">
    <source>
        <dbReference type="EMBL" id="ABW97895.1"/>
    </source>
</evidence>
<dbReference type="Proteomes" id="UP000243127">
    <property type="component" value="Nucleomorph 1"/>
</dbReference>
<protein>
    <submittedName>
        <fullName evidence="2">Uncharacterized protein</fullName>
    </submittedName>
</protein>
<keyword evidence="1" id="KW-1133">Transmembrane helix</keyword>
<feature type="transmembrane region" description="Helical" evidence="1">
    <location>
        <begin position="254"/>
        <end position="273"/>
    </location>
</feature>
<dbReference type="GeneID" id="5739590"/>
<dbReference type="AlphaFoldDB" id="A9BK62"/>
<reference evidence="2 3" key="1">
    <citation type="journal article" date="2007" name="Proc. Natl. Acad. Sci. U.S.A.">
        <title>Nucleomorph genome of Hemiselmis andersenii reveals complete intron loss and compaction as a driver of protein structure and function.</title>
        <authorList>
            <person name="Lane C.E."/>
            <person name="van den Heuvel K."/>
            <person name="Kozera C."/>
            <person name="Curtis B.A."/>
            <person name="Parsons B.J."/>
            <person name="Bowman S."/>
            <person name="Archibald J.M."/>
        </authorList>
    </citation>
    <scope>NUCLEOTIDE SEQUENCE [LARGE SCALE GENOMIC DNA]</scope>
    <source>
        <strain evidence="2 3">CCMP644</strain>
    </source>
</reference>
<evidence type="ECO:0000313" key="3">
    <source>
        <dbReference type="Proteomes" id="UP000243127"/>
    </source>
</evidence>
<feature type="transmembrane region" description="Helical" evidence="1">
    <location>
        <begin position="177"/>
        <end position="196"/>
    </location>
</feature>
<name>A9BK62_HEMAN</name>
<dbReference type="RefSeq" id="XP_001712220.1">
    <property type="nucleotide sequence ID" value="XM_001712168.1"/>
</dbReference>
<accession>A9BK62</accession>
<keyword evidence="2" id="KW-0542">Nucleomorph</keyword>
<proteinExistence type="predicted"/>
<feature type="transmembrane region" description="Helical" evidence="1">
    <location>
        <begin position="140"/>
        <end position="157"/>
    </location>
</feature>
<dbReference type="EMBL" id="CP000881">
    <property type="protein sequence ID" value="ABW97895.1"/>
    <property type="molecule type" value="Genomic_DNA"/>
</dbReference>
<gene>
    <name evidence="2" type="ORF">HAN_1g50</name>
</gene>
<keyword evidence="1" id="KW-0472">Membrane</keyword>
<evidence type="ECO:0000256" key="1">
    <source>
        <dbReference type="SAM" id="Phobius"/>
    </source>
</evidence>
<sequence>MIIPFRRGKFWHLEKKIYLNFLNKIKNFFFKKNSKETFLFKEQKKKFIFSNKPILFFFFFTNNNFLISKNQTNFNFFPVPKINIKRKKNFFLIFYKFFFHKISIFSNKKEKKNSRKFFSKKTHFIERGEFFRNIRNQLKINFPLVFSFFPSFFFKKIENSSKRYFQNNSLNNSFEITFFLINIDGFNLCLIFLSIFKSYLRQLFYLLSYEINLFTKLIRKIRVFNFFFNKNRNFFLMNFNYLTLLKISKYFRFLKNRILFFFFQISNLFSFSIKKNYFFSSLLLNLTFTLSKKHKKFHNFFLTKKKRKKNKKYYLNICSRIYLKNFKKKKKTSQNWPLIENTSDIFILEIYLKEMIEKKNKLLKGKKEIRKSFYFQEKSFLITLNLSFQKKNLNILVFLNFFLKFKNFSKKFELIFKNNDEKISIWNKQFFLCFFFYKWSFFKKTSRKKTLELNQKINRKKIINLFNKKLDNLQKKSGLNYGKKIETRSFFSSVTEKIYFGDLKDFLMFLLPKILSCEKGKKNFLNFFFPCFFFLKKQLKINPRKISIIEKIVFLWNTFCEETEKTKNVCSKIGEKFNHFFTQINHFFFYFFKKKIKKIFSKKKNYSNLSRKKKNFFYIKKNVFFPNFEIKNFNSLYFKKILSDFFRIALKCQQLDFKLNFLQKFKKNIKKKKIIPWDLKFSNLTFSLSIKKIIFKFIEFKIFLFQQSIKKKKPKITSFLGFLKFFQFYQQKSFEMNKKHIKNLFKKKEEFLLDLTWAIFFSKKVNSFLKFFSVFFSKVFKDHIDYDLKFFSVIRKKKKKIMQNLKNYSTNKHVFFFSIGASKIGSFL</sequence>
<organism evidence="2 3">
    <name type="scientific">Hemiselmis andersenii</name>
    <name type="common">Cryptophyte alga</name>
    <dbReference type="NCBI Taxonomy" id="464988"/>
    <lineage>
        <taxon>Eukaryota</taxon>
        <taxon>Cryptophyceae</taxon>
        <taxon>Cryptomonadales</taxon>
        <taxon>Hemiselmidaceae</taxon>
        <taxon>Hemiselmis</taxon>
    </lineage>
</organism>